<proteinExistence type="predicted"/>
<evidence type="ECO:0000313" key="1">
    <source>
        <dbReference type="EMBL" id="GEU64772.1"/>
    </source>
</evidence>
<organism evidence="1">
    <name type="scientific">Tanacetum cinerariifolium</name>
    <name type="common">Dalmatian daisy</name>
    <name type="synonym">Chrysanthemum cinerariifolium</name>
    <dbReference type="NCBI Taxonomy" id="118510"/>
    <lineage>
        <taxon>Eukaryota</taxon>
        <taxon>Viridiplantae</taxon>
        <taxon>Streptophyta</taxon>
        <taxon>Embryophyta</taxon>
        <taxon>Tracheophyta</taxon>
        <taxon>Spermatophyta</taxon>
        <taxon>Magnoliopsida</taxon>
        <taxon>eudicotyledons</taxon>
        <taxon>Gunneridae</taxon>
        <taxon>Pentapetalae</taxon>
        <taxon>asterids</taxon>
        <taxon>campanulids</taxon>
        <taxon>Asterales</taxon>
        <taxon>Asteraceae</taxon>
        <taxon>Asteroideae</taxon>
        <taxon>Anthemideae</taxon>
        <taxon>Anthemidinae</taxon>
        <taxon>Tanacetum</taxon>
    </lineage>
</organism>
<dbReference type="AlphaFoldDB" id="A0A6L2LWG8"/>
<reference evidence="1" key="1">
    <citation type="journal article" date="2019" name="Sci. Rep.">
        <title>Draft genome of Tanacetum cinerariifolium, the natural source of mosquito coil.</title>
        <authorList>
            <person name="Yamashiro T."/>
            <person name="Shiraishi A."/>
            <person name="Satake H."/>
            <person name="Nakayama K."/>
        </authorList>
    </citation>
    <scope>NUCLEOTIDE SEQUENCE</scope>
</reference>
<accession>A0A6L2LWG8</accession>
<name>A0A6L2LWG8_TANCI</name>
<sequence length="160" mass="18468">MTPFEAVYRRTVKAIHDYNPGSSTTASIDATLAEHSRITSLLKNSLELAQKKMATQANKHRIDKHFDIGEYVYLWLRDYRQLPETAGIHPVFHVSLLRDCIGDHQPSVEVPLWPTDHLHISTPKVVLDHKTIQMNKVKVLIKWLGQKILGRMRSIFVFNF</sequence>
<gene>
    <name evidence="1" type="ORF">Tci_036750</name>
</gene>
<protein>
    <submittedName>
        <fullName evidence="1">Ty3/gypsy retrotransposon protein</fullName>
    </submittedName>
</protein>
<comment type="caution">
    <text evidence="1">The sequence shown here is derived from an EMBL/GenBank/DDBJ whole genome shotgun (WGS) entry which is preliminary data.</text>
</comment>
<dbReference type="EMBL" id="BKCJ010005079">
    <property type="protein sequence ID" value="GEU64772.1"/>
    <property type="molecule type" value="Genomic_DNA"/>
</dbReference>